<evidence type="ECO:0000259" key="5">
    <source>
        <dbReference type="PROSITE" id="PS50931"/>
    </source>
</evidence>
<dbReference type="EMBL" id="LNTU01000039">
    <property type="protein sequence ID" value="KXF75115.1"/>
    <property type="molecule type" value="Genomic_DNA"/>
</dbReference>
<dbReference type="FunFam" id="1.10.10.10:FF:000001">
    <property type="entry name" value="LysR family transcriptional regulator"/>
    <property type="match status" value="1"/>
</dbReference>
<dbReference type="OrthoDB" id="9813056at2"/>
<keyword evidence="2" id="KW-0805">Transcription regulation</keyword>
<keyword evidence="7" id="KW-1185">Reference proteome</keyword>
<comment type="similarity">
    <text evidence="1">Belongs to the LysR transcriptional regulatory family.</text>
</comment>
<dbReference type="InterPro" id="IPR000847">
    <property type="entry name" value="LysR_HTH_N"/>
</dbReference>
<sequence length="297" mass="33636">MDQLTALRVFRQVVERGSFADAARHMRLSPAAVSKNIGELEVHLNVRLLNRTTRRMSLTEAGTRYFEQVARILDDLAEADHSLGPLQQMPHGLLRISAPMTLTLTRLSRAIVGFLARYPDLTLDLQLEDRRVDIVKEGFDLAIRGSDGLEDSSLIARRLMSLPHVVCGSPAYFEHAGHPRTPEDLRNHNCLQFTLSGHASEWDFTREDRTVRVPVRGRYKVTSSLAVRDALLAGFGVSLIPWLYVKDDIAQGRLTTVLDDWSPNETSVYVVYPSRQYVLPKVRAFVDFLIEETREEV</sequence>
<dbReference type="PANTHER" id="PTHR30537:SF5">
    <property type="entry name" value="HTH-TYPE TRANSCRIPTIONAL ACTIVATOR TTDR-RELATED"/>
    <property type="match status" value="1"/>
</dbReference>
<dbReference type="RefSeq" id="WP_068884895.1">
    <property type="nucleotide sequence ID" value="NZ_LNTU01000039.1"/>
</dbReference>
<dbReference type="STRING" id="1494590.ATN84_20775"/>
<accession>A0A135HPI3</accession>
<protein>
    <submittedName>
        <fullName evidence="6">Transcriptional regulator</fullName>
    </submittedName>
</protein>
<evidence type="ECO:0000313" key="6">
    <source>
        <dbReference type="EMBL" id="KXF75115.1"/>
    </source>
</evidence>
<reference evidence="6 7" key="1">
    <citation type="submission" date="2015-11" db="EMBL/GenBank/DDBJ databases">
        <title>Draft genome sequence of Paramesorhizobium deserti A-3-E, a strain highly resistant to diverse beta-lactam antibiotics.</title>
        <authorList>
            <person name="Lv R."/>
            <person name="Yang X."/>
            <person name="Fang N."/>
            <person name="Guo J."/>
            <person name="Luo X."/>
            <person name="Peng F."/>
            <person name="Yang R."/>
            <person name="Cui Y."/>
            <person name="Fang C."/>
            <person name="Song Y."/>
        </authorList>
    </citation>
    <scope>NUCLEOTIDE SEQUENCE [LARGE SCALE GENOMIC DNA]</scope>
    <source>
        <strain evidence="6 7">A-3-E</strain>
    </source>
</reference>
<dbReference type="PROSITE" id="PS50931">
    <property type="entry name" value="HTH_LYSR"/>
    <property type="match status" value="1"/>
</dbReference>
<dbReference type="InterPro" id="IPR036390">
    <property type="entry name" value="WH_DNA-bd_sf"/>
</dbReference>
<dbReference type="InterPro" id="IPR005119">
    <property type="entry name" value="LysR_subst-bd"/>
</dbReference>
<dbReference type="FunFam" id="3.40.190.290:FF:000001">
    <property type="entry name" value="Transcriptional regulator, LysR family"/>
    <property type="match status" value="1"/>
</dbReference>
<name>A0A135HPI3_9HYPH</name>
<dbReference type="Gene3D" id="3.40.190.290">
    <property type="match status" value="1"/>
</dbReference>
<feature type="domain" description="HTH lysR-type" evidence="5">
    <location>
        <begin position="1"/>
        <end position="59"/>
    </location>
</feature>
<dbReference type="GO" id="GO:0003700">
    <property type="term" value="F:DNA-binding transcription factor activity"/>
    <property type="evidence" value="ECO:0007669"/>
    <property type="project" value="InterPro"/>
</dbReference>
<organism evidence="6 7">
    <name type="scientific">Paramesorhizobium deserti</name>
    <dbReference type="NCBI Taxonomy" id="1494590"/>
    <lineage>
        <taxon>Bacteria</taxon>
        <taxon>Pseudomonadati</taxon>
        <taxon>Pseudomonadota</taxon>
        <taxon>Alphaproteobacteria</taxon>
        <taxon>Hyphomicrobiales</taxon>
        <taxon>Phyllobacteriaceae</taxon>
        <taxon>Paramesorhizobium</taxon>
    </lineage>
</organism>
<dbReference type="Gene3D" id="1.10.10.10">
    <property type="entry name" value="Winged helix-like DNA-binding domain superfamily/Winged helix DNA-binding domain"/>
    <property type="match status" value="1"/>
</dbReference>
<dbReference type="GO" id="GO:0006351">
    <property type="term" value="P:DNA-templated transcription"/>
    <property type="evidence" value="ECO:0007669"/>
    <property type="project" value="TreeGrafter"/>
</dbReference>
<gene>
    <name evidence="6" type="ORF">ATN84_20775</name>
</gene>
<dbReference type="CDD" id="cd08422">
    <property type="entry name" value="PBP2_CrgA_like"/>
    <property type="match status" value="1"/>
</dbReference>
<keyword evidence="3" id="KW-0238">DNA-binding</keyword>
<dbReference type="Proteomes" id="UP000070107">
    <property type="component" value="Unassembled WGS sequence"/>
</dbReference>
<evidence type="ECO:0000256" key="4">
    <source>
        <dbReference type="ARBA" id="ARBA00023163"/>
    </source>
</evidence>
<evidence type="ECO:0000256" key="2">
    <source>
        <dbReference type="ARBA" id="ARBA00023015"/>
    </source>
</evidence>
<keyword evidence="4" id="KW-0804">Transcription</keyword>
<dbReference type="InterPro" id="IPR036388">
    <property type="entry name" value="WH-like_DNA-bd_sf"/>
</dbReference>
<proteinExistence type="inferred from homology"/>
<evidence type="ECO:0000256" key="1">
    <source>
        <dbReference type="ARBA" id="ARBA00009437"/>
    </source>
</evidence>
<dbReference type="GO" id="GO:0043565">
    <property type="term" value="F:sequence-specific DNA binding"/>
    <property type="evidence" value="ECO:0007669"/>
    <property type="project" value="TreeGrafter"/>
</dbReference>
<dbReference type="Pfam" id="PF00126">
    <property type="entry name" value="HTH_1"/>
    <property type="match status" value="1"/>
</dbReference>
<dbReference type="InterPro" id="IPR058163">
    <property type="entry name" value="LysR-type_TF_proteobact-type"/>
</dbReference>
<evidence type="ECO:0000313" key="7">
    <source>
        <dbReference type="Proteomes" id="UP000070107"/>
    </source>
</evidence>
<dbReference type="SUPFAM" id="SSF53850">
    <property type="entry name" value="Periplasmic binding protein-like II"/>
    <property type="match status" value="1"/>
</dbReference>
<dbReference type="SUPFAM" id="SSF46785">
    <property type="entry name" value="Winged helix' DNA-binding domain"/>
    <property type="match status" value="1"/>
</dbReference>
<comment type="caution">
    <text evidence="6">The sequence shown here is derived from an EMBL/GenBank/DDBJ whole genome shotgun (WGS) entry which is preliminary data.</text>
</comment>
<evidence type="ECO:0000256" key="3">
    <source>
        <dbReference type="ARBA" id="ARBA00023125"/>
    </source>
</evidence>
<dbReference type="AlphaFoldDB" id="A0A135HPI3"/>
<dbReference type="Pfam" id="PF03466">
    <property type="entry name" value="LysR_substrate"/>
    <property type="match status" value="1"/>
</dbReference>
<dbReference type="PANTHER" id="PTHR30537">
    <property type="entry name" value="HTH-TYPE TRANSCRIPTIONAL REGULATOR"/>
    <property type="match status" value="1"/>
</dbReference>